<accession>A0A3A9Y4I9</accession>
<reference evidence="1 2" key="1">
    <citation type="submission" date="2018-09" db="EMBL/GenBank/DDBJ databases">
        <title>Micromonospora sp. nov. MS1-9, isolated from a root of Musa sp.</title>
        <authorList>
            <person name="Kuncharoen N."/>
            <person name="Kudo T."/>
            <person name="Ohkuma M."/>
            <person name="Yuki M."/>
            <person name="Tanasupawat S."/>
        </authorList>
    </citation>
    <scope>NUCLEOTIDE SEQUENCE [LARGE SCALE GENOMIC DNA]</scope>
    <source>
        <strain evidence="1 2">MS1-9</strain>
    </source>
</reference>
<dbReference type="AlphaFoldDB" id="A0A3A9Y4I9"/>
<organism evidence="1 2">
    <name type="scientific">Micromonospora musae</name>
    <dbReference type="NCBI Taxonomy" id="1894970"/>
    <lineage>
        <taxon>Bacteria</taxon>
        <taxon>Bacillati</taxon>
        <taxon>Actinomycetota</taxon>
        <taxon>Actinomycetes</taxon>
        <taxon>Micromonosporales</taxon>
        <taxon>Micromonosporaceae</taxon>
        <taxon>Micromonospora</taxon>
    </lineage>
</organism>
<gene>
    <name evidence="1" type="ORF">D7044_13010</name>
</gene>
<dbReference type="RefSeq" id="WP_120688987.1">
    <property type="nucleotide sequence ID" value="NZ_RAZT01000006.1"/>
</dbReference>
<dbReference type="Proteomes" id="UP000275865">
    <property type="component" value="Unassembled WGS sequence"/>
</dbReference>
<protein>
    <recommendedName>
        <fullName evidence="3">LppX_LprAFG lipoprotein</fullName>
    </recommendedName>
</protein>
<evidence type="ECO:0008006" key="3">
    <source>
        <dbReference type="Google" id="ProtNLM"/>
    </source>
</evidence>
<evidence type="ECO:0000313" key="1">
    <source>
        <dbReference type="EMBL" id="RKN32189.1"/>
    </source>
</evidence>
<dbReference type="EMBL" id="RAZT01000006">
    <property type="protein sequence ID" value="RKN32189.1"/>
    <property type="molecule type" value="Genomic_DNA"/>
</dbReference>
<dbReference type="PROSITE" id="PS51257">
    <property type="entry name" value="PROKAR_LIPOPROTEIN"/>
    <property type="match status" value="1"/>
</dbReference>
<name>A0A3A9Y4I9_9ACTN</name>
<dbReference type="Gene3D" id="2.50.20.20">
    <property type="match status" value="1"/>
</dbReference>
<evidence type="ECO:0000313" key="2">
    <source>
        <dbReference type="Proteomes" id="UP000275865"/>
    </source>
</evidence>
<proteinExistence type="predicted"/>
<comment type="caution">
    <text evidence="1">The sequence shown here is derived from an EMBL/GenBank/DDBJ whole genome shotgun (WGS) entry which is preliminary data.</text>
</comment>
<sequence length="254" mass="26219">MTRGAVGGIAVGVLLLLGCSVGASGGDEPAAAPHASVDAGATLEAVDLLRSGTKFIDETSFRVDTDIGGIVMIRSYADNVKRRAATKLSASGQVIEIRMIENAIYMKTNADLPGVGKEWMSLDPARVPSDFALSFAPGKNDPGGSARLIDAIVTARIEGSQVAGTLDVTRMRPGNGINFQPNPGETFPDTVRSQPFRATLDAEGRLVSFVIPEADGLPAASLGYADFGKAVEVVRPQGAVPAPAALYPQLGLGG</sequence>